<keyword evidence="1 3" id="KW-0489">Methyltransferase</keyword>
<dbReference type="PANTHER" id="PTHR43619:SF2">
    <property type="entry name" value="S-ADENOSYL-L-METHIONINE-DEPENDENT METHYLTRANSFERASES SUPERFAMILY PROTEIN"/>
    <property type="match status" value="1"/>
</dbReference>
<gene>
    <name evidence="3" type="ORF">CG716_26760</name>
</gene>
<evidence type="ECO:0000256" key="1">
    <source>
        <dbReference type="ARBA" id="ARBA00022603"/>
    </source>
</evidence>
<dbReference type="Pfam" id="PF04072">
    <property type="entry name" value="LCM"/>
    <property type="match status" value="1"/>
</dbReference>
<dbReference type="InterPro" id="IPR016874">
    <property type="entry name" value="TcmP-like"/>
</dbReference>
<evidence type="ECO:0000313" key="4">
    <source>
        <dbReference type="Proteomes" id="UP000216063"/>
    </source>
</evidence>
<dbReference type="InterPro" id="IPR007213">
    <property type="entry name" value="Ppm1/Ppm2/Tcmp"/>
</dbReference>
<organism evidence="3 4">
    <name type="scientific">Mycolicibacterium sphagni</name>
    <dbReference type="NCBI Taxonomy" id="1786"/>
    <lineage>
        <taxon>Bacteria</taxon>
        <taxon>Bacillati</taxon>
        <taxon>Actinomycetota</taxon>
        <taxon>Actinomycetes</taxon>
        <taxon>Mycobacteriales</taxon>
        <taxon>Mycobacteriaceae</taxon>
        <taxon>Mycolicibacterium</taxon>
    </lineage>
</organism>
<reference evidence="3 4" key="1">
    <citation type="submission" date="2017-07" db="EMBL/GenBank/DDBJ databases">
        <title>The new phylogeny of genus Mycobacterium.</title>
        <authorList>
            <person name="Tortoli E."/>
            <person name="Trovato A."/>
            <person name="Cirillo D.M."/>
        </authorList>
    </citation>
    <scope>NUCLEOTIDE SEQUENCE [LARGE SCALE GENOMIC DNA]</scope>
    <source>
        <strain evidence="3 4">ATCC 33027</strain>
    </source>
</reference>
<dbReference type="PIRSF" id="PIRSF028177">
    <property type="entry name" value="Polyketide_synth_Omtfrase_TcmP"/>
    <property type="match status" value="1"/>
</dbReference>
<dbReference type="Gene3D" id="3.40.50.150">
    <property type="entry name" value="Vaccinia Virus protein VP39"/>
    <property type="match status" value="1"/>
</dbReference>
<accession>A0A255D8U1</accession>
<dbReference type="GO" id="GO:0008168">
    <property type="term" value="F:methyltransferase activity"/>
    <property type="evidence" value="ECO:0007669"/>
    <property type="project" value="UniProtKB-KW"/>
</dbReference>
<dbReference type="InterPro" id="IPR029063">
    <property type="entry name" value="SAM-dependent_MTases_sf"/>
</dbReference>
<keyword evidence="4" id="KW-1185">Reference proteome</keyword>
<dbReference type="OrthoDB" id="9800233at2"/>
<dbReference type="RefSeq" id="WP_094484168.1">
    <property type="nucleotide sequence ID" value="NZ_NOZR01000033.1"/>
</dbReference>
<dbReference type="GO" id="GO:0032259">
    <property type="term" value="P:methylation"/>
    <property type="evidence" value="ECO:0007669"/>
    <property type="project" value="UniProtKB-KW"/>
</dbReference>
<protein>
    <submittedName>
        <fullName evidence="3">Methyltransferase</fullName>
    </submittedName>
</protein>
<dbReference type="SUPFAM" id="SSF53335">
    <property type="entry name" value="S-adenosyl-L-methionine-dependent methyltransferases"/>
    <property type="match status" value="1"/>
</dbReference>
<keyword evidence="2 3" id="KW-0808">Transferase</keyword>
<evidence type="ECO:0000256" key="2">
    <source>
        <dbReference type="ARBA" id="ARBA00022679"/>
    </source>
</evidence>
<dbReference type="EMBL" id="NOZR01000033">
    <property type="protein sequence ID" value="OYN75041.1"/>
    <property type="molecule type" value="Genomic_DNA"/>
</dbReference>
<name>A0A255D8U1_9MYCO</name>
<comment type="caution">
    <text evidence="3">The sequence shown here is derived from an EMBL/GenBank/DDBJ whole genome shotgun (WGS) entry which is preliminary data.</text>
</comment>
<evidence type="ECO:0000313" key="3">
    <source>
        <dbReference type="EMBL" id="OYN75041.1"/>
    </source>
</evidence>
<dbReference type="AlphaFoldDB" id="A0A255D8U1"/>
<dbReference type="Proteomes" id="UP000216063">
    <property type="component" value="Unassembled WGS sequence"/>
</dbReference>
<dbReference type="PANTHER" id="PTHR43619">
    <property type="entry name" value="S-ADENOSYL-L-METHIONINE-DEPENDENT METHYLTRANSFERASE YKTD-RELATED"/>
    <property type="match status" value="1"/>
</dbReference>
<sequence>MTDVMPVTDTALVTLWCRASEARRADAIVDDPMAIRLVDSLDYDFSRFKLSADRQDLALRALAFDHGARNYLAAHPQATVVALGEGLQTSFWRLDAAGLGNEFRWLTVDLPPNIALREQLLPHSPRMSACAQSVLDFSWMDQVGPDHGVFVTAEGLLPYLEPSEALSLIAECARRFRGGQMMFDLPPKSQALLAARPRLWKLMRGDWPRTPFSLTVRELGKLAGTVPGVRAVHDLQLPRGRGPVFDTLLSKTQGLPIHRPLRRWVGMNWPTIATLTLLEFDS</sequence>
<proteinExistence type="predicted"/>